<reference evidence="3" key="1">
    <citation type="submission" date="2017-08" db="EMBL/GenBank/DDBJ databases">
        <authorList>
            <person name="Varghese N."/>
            <person name="Submissions S."/>
        </authorList>
    </citation>
    <scope>NUCLEOTIDE SEQUENCE [LARGE SCALE GENOMIC DNA]</scope>
    <source>
        <strain evidence="3">JC23</strain>
    </source>
</reference>
<keyword evidence="3" id="KW-1185">Reference proteome</keyword>
<evidence type="ECO:0000313" key="2">
    <source>
        <dbReference type="EMBL" id="SOC34868.1"/>
    </source>
</evidence>
<protein>
    <submittedName>
        <fullName evidence="2">Uncharacterized protein</fullName>
    </submittedName>
</protein>
<dbReference type="EMBL" id="OBQC01000001">
    <property type="protein sequence ID" value="SOC34868.1"/>
    <property type="molecule type" value="Genomic_DNA"/>
</dbReference>
<keyword evidence="1" id="KW-0175">Coiled coil</keyword>
<organism evidence="2 3">
    <name type="scientific">Ureibacillus acetophenoni</name>
    <dbReference type="NCBI Taxonomy" id="614649"/>
    <lineage>
        <taxon>Bacteria</taxon>
        <taxon>Bacillati</taxon>
        <taxon>Bacillota</taxon>
        <taxon>Bacilli</taxon>
        <taxon>Bacillales</taxon>
        <taxon>Caryophanaceae</taxon>
        <taxon>Ureibacillus</taxon>
    </lineage>
</organism>
<dbReference type="RefSeq" id="WP_097147706.1">
    <property type="nucleotide sequence ID" value="NZ_OBQC01000001.1"/>
</dbReference>
<name>A0A285U0E7_9BACL</name>
<sequence>MNSVLEKYPFVKHRLSQLEFPIIQGIEGTIATESNLEPLKLDDFNITITKPLITLVTNACRIVDQAKETGDQTAIESAEKEINLIYDDYLYDELDYEIANLKKSLKLPEIVVDLESMLQGKSNHEIYKKASKDISEAKSLLKFYPEIKTKSELMNKLVELEEKLKSIYTYQDLKEMIAKLEDDVKQIESNMTQVESFLNLLYEFRNKLKSVKSKVSQSLSVDRQEKKELKAALKELSQTDSHFNEQVVKTLNNYLDVSNVLVILRLINEPMYQDVLDSGEFAEYFVQANNGKSLSDLTEWNKVINETVGIYLINKASNFEQLNKGINYFEYAPYINLGRDRISICEQFFLQHHHESNKYQSFAEVQALLQPMIDERNEKLQQINEASTSNEMAKILKNIFNYSEINEINSKYVWFRKEQSVYTSLSQVKKDIENADEEKIANMQKNYLTIDVAGEEDEHLYISPNKKKSDTLDLLNE</sequence>
<evidence type="ECO:0000256" key="1">
    <source>
        <dbReference type="SAM" id="Coils"/>
    </source>
</evidence>
<accession>A0A285U0E7</accession>
<gene>
    <name evidence="2" type="ORF">SAMN05877842_101137</name>
</gene>
<dbReference type="Proteomes" id="UP000219252">
    <property type="component" value="Unassembled WGS sequence"/>
</dbReference>
<dbReference type="AlphaFoldDB" id="A0A285U0E7"/>
<evidence type="ECO:0000313" key="3">
    <source>
        <dbReference type="Proteomes" id="UP000219252"/>
    </source>
</evidence>
<proteinExistence type="predicted"/>
<feature type="coiled-coil region" evidence="1">
    <location>
        <begin position="170"/>
        <end position="239"/>
    </location>
</feature>